<feature type="domain" description="Beta-lactamase-related" evidence="1">
    <location>
        <begin position="9"/>
        <end position="133"/>
    </location>
</feature>
<dbReference type="Proteomes" id="UP001050808">
    <property type="component" value="Unassembled WGS sequence"/>
</dbReference>
<reference evidence="2" key="1">
    <citation type="submission" date="2024-05" db="EMBL/GenBank/DDBJ databases">
        <title>Whole genome shotgun sequence of Streptomyces violascens NBRC 12920.</title>
        <authorList>
            <person name="Komaki H."/>
            <person name="Tamura T."/>
        </authorList>
    </citation>
    <scope>NUCLEOTIDE SEQUENCE</scope>
    <source>
        <strain evidence="2">NBRC 12920</strain>
    </source>
</reference>
<name>A0ABQ3QF04_9ACTN</name>
<protein>
    <recommendedName>
        <fullName evidence="1">Beta-lactamase-related domain-containing protein</fullName>
    </recommendedName>
</protein>
<gene>
    <name evidence="2" type="ORF">Sviol_02470</name>
</gene>
<dbReference type="SUPFAM" id="SSF56601">
    <property type="entry name" value="beta-lactamase/transpeptidase-like"/>
    <property type="match status" value="1"/>
</dbReference>
<evidence type="ECO:0000313" key="3">
    <source>
        <dbReference type="Proteomes" id="UP001050808"/>
    </source>
</evidence>
<dbReference type="Gene3D" id="3.40.710.10">
    <property type="entry name" value="DD-peptidase/beta-lactamase superfamily"/>
    <property type="match status" value="1"/>
</dbReference>
<dbReference type="PANTHER" id="PTHR43283:SF3">
    <property type="entry name" value="BETA-LACTAMASE FAMILY PROTEIN (AFU_ORTHOLOGUE AFUA_5G07500)"/>
    <property type="match status" value="1"/>
</dbReference>
<proteinExistence type="predicted"/>
<dbReference type="PANTHER" id="PTHR43283">
    <property type="entry name" value="BETA-LACTAMASE-RELATED"/>
    <property type="match status" value="1"/>
</dbReference>
<dbReference type="EMBL" id="BNDY01000002">
    <property type="protein sequence ID" value="GHI35839.1"/>
    <property type="molecule type" value="Genomic_DNA"/>
</dbReference>
<dbReference type="InterPro" id="IPR012338">
    <property type="entry name" value="Beta-lactam/transpept-like"/>
</dbReference>
<comment type="caution">
    <text evidence="2">The sequence shown here is derived from an EMBL/GenBank/DDBJ whole genome shotgun (WGS) entry which is preliminary data.</text>
</comment>
<dbReference type="InterPro" id="IPR001466">
    <property type="entry name" value="Beta-lactam-related"/>
</dbReference>
<dbReference type="InterPro" id="IPR050789">
    <property type="entry name" value="Diverse_Enzym_Activities"/>
</dbReference>
<dbReference type="Pfam" id="PF00144">
    <property type="entry name" value="Beta-lactamase"/>
    <property type="match status" value="1"/>
</dbReference>
<organism evidence="2 3">
    <name type="scientific">Streptomyces violascens</name>
    <dbReference type="NCBI Taxonomy" id="67381"/>
    <lineage>
        <taxon>Bacteria</taxon>
        <taxon>Bacillati</taxon>
        <taxon>Actinomycetota</taxon>
        <taxon>Actinomycetes</taxon>
        <taxon>Kitasatosporales</taxon>
        <taxon>Streptomycetaceae</taxon>
        <taxon>Streptomyces</taxon>
    </lineage>
</organism>
<accession>A0ABQ3QF04</accession>
<evidence type="ECO:0000259" key="1">
    <source>
        <dbReference type="Pfam" id="PF00144"/>
    </source>
</evidence>
<evidence type="ECO:0000313" key="2">
    <source>
        <dbReference type="EMBL" id="GHI35839.1"/>
    </source>
</evidence>
<keyword evidence="3" id="KW-1185">Reference proteome</keyword>
<sequence>MTTVPGFSGGGGLVSTIDDYSQFAEMLRCGGEIDGCRVLSEDSAREIMTSQLAPEQLTELPELVVSGLGGTGEGLGFGLGGAVALTPPANGIPAFPGEYCWGGRASTTFWIDPHNRLTVVAMTQLVSPSTVMLRDRLHSAIYAR</sequence>